<evidence type="ECO:0000313" key="2">
    <source>
        <dbReference type="EMBL" id="KAG7453235.1"/>
    </source>
</evidence>
<gene>
    <name evidence="2" type="ORF">BT62DRAFT_999289</name>
</gene>
<accession>A0A9P7W685</accession>
<evidence type="ECO:0000313" key="3">
    <source>
        <dbReference type="Proteomes" id="UP000812287"/>
    </source>
</evidence>
<dbReference type="EMBL" id="MU250523">
    <property type="protein sequence ID" value="KAG7453235.1"/>
    <property type="molecule type" value="Genomic_DNA"/>
</dbReference>
<keyword evidence="3" id="KW-1185">Reference proteome</keyword>
<evidence type="ECO:0000256" key="1">
    <source>
        <dbReference type="SAM" id="MobiDB-lite"/>
    </source>
</evidence>
<feature type="compositionally biased region" description="Basic and acidic residues" evidence="1">
    <location>
        <begin position="84"/>
        <end position="99"/>
    </location>
</feature>
<comment type="caution">
    <text evidence="2">The sequence shown here is derived from an EMBL/GenBank/DDBJ whole genome shotgun (WGS) entry which is preliminary data.</text>
</comment>
<feature type="region of interest" description="Disordered" evidence="1">
    <location>
        <begin position="79"/>
        <end position="145"/>
    </location>
</feature>
<protein>
    <submittedName>
        <fullName evidence="2">Uncharacterized protein</fullName>
    </submittedName>
</protein>
<dbReference type="AlphaFoldDB" id="A0A9P7W685"/>
<feature type="region of interest" description="Disordered" evidence="1">
    <location>
        <begin position="160"/>
        <end position="193"/>
    </location>
</feature>
<feature type="compositionally biased region" description="Basic and acidic residues" evidence="1">
    <location>
        <begin position="170"/>
        <end position="185"/>
    </location>
</feature>
<reference evidence="2" key="1">
    <citation type="submission" date="2020-11" db="EMBL/GenBank/DDBJ databases">
        <title>Adaptations for nitrogen fixation in a non-lichenized fungal sporocarp promotes dispersal by wood-feeding termites.</title>
        <authorList>
            <consortium name="DOE Joint Genome Institute"/>
            <person name="Koch R.A."/>
            <person name="Yoon G."/>
            <person name="Arayal U."/>
            <person name="Lail K."/>
            <person name="Amirebrahimi M."/>
            <person name="Labutti K."/>
            <person name="Lipzen A."/>
            <person name="Riley R."/>
            <person name="Barry K."/>
            <person name="Henrissat B."/>
            <person name="Grigoriev I.V."/>
            <person name="Herr J.R."/>
            <person name="Aime M.C."/>
        </authorList>
    </citation>
    <scope>NUCLEOTIDE SEQUENCE</scope>
    <source>
        <strain evidence="2">MCA 3950</strain>
    </source>
</reference>
<proteinExistence type="predicted"/>
<sequence length="380" mass="42340">MTFSSLRKVSCVKKVICAASTWKAMKELNRLFSSSVSPDVNPADYRSLSGVNRGYTAPTIPRRTVHCSEQQPVTDRAQATLPPDLHHPETPGPDRDAPCRAKSRPNNLLHPAKITLSAQRGPQFPTKGPAQRKRASFKPASSDIRGAAHDDVETAERILITDQQHGSHLGTDRDNDGSDGRHQPLGDELECPNPMATEIPRTGVDDNGQILDEPRDRLSAADQVRKRCSNFCHRRFRAVNRRRAEASVWGLNEPVITESSPPPYEAVLLQQDGFGNNVEERSSPADGRRRHVTAPVPPWDADLVDKFRNDPRGRSSCLIGLPMPASINVQAEKYNVFSIRAKYNNQQMIQKLRYSEFDAGCAVGQDIETYFKANPHRIRT</sequence>
<organism evidence="2 3">
    <name type="scientific">Guyanagaster necrorhizus</name>
    <dbReference type="NCBI Taxonomy" id="856835"/>
    <lineage>
        <taxon>Eukaryota</taxon>
        <taxon>Fungi</taxon>
        <taxon>Dikarya</taxon>
        <taxon>Basidiomycota</taxon>
        <taxon>Agaricomycotina</taxon>
        <taxon>Agaricomycetes</taxon>
        <taxon>Agaricomycetidae</taxon>
        <taxon>Agaricales</taxon>
        <taxon>Marasmiineae</taxon>
        <taxon>Physalacriaceae</taxon>
        <taxon>Guyanagaster</taxon>
    </lineage>
</organism>
<dbReference type="Proteomes" id="UP000812287">
    <property type="component" value="Unassembled WGS sequence"/>
</dbReference>
<dbReference type="OrthoDB" id="2884186at2759"/>
<dbReference type="GeneID" id="66113083"/>
<name>A0A9P7W685_9AGAR</name>
<dbReference type="RefSeq" id="XP_043046735.1">
    <property type="nucleotide sequence ID" value="XM_043190786.1"/>
</dbReference>